<reference evidence="3" key="1">
    <citation type="submission" date="2024-02" db="UniProtKB">
        <authorList>
            <consortium name="WormBaseParasite"/>
        </authorList>
    </citation>
    <scope>IDENTIFICATION</scope>
</reference>
<proteinExistence type="predicted"/>
<name>A0AAF3EKE7_9BILA</name>
<sequence length="279" mass="31361">MGPFWVNYPEVLKVTAIGSALAVALCVLGTIYTNVQLGSTDPNAPSVANVSLELLLQLVWCPPDDTFDAFQTYIPDLLPVTIYCQALISASRFFAVSFNGTFFMYTTKWPFGQLIFGYVLGGIGSLCSICADHLFYEHPNLALTIRAIKTMFPMAIVCFMITLDGFTFRKVCLFQRQEGKKAARVDRRLAKQVICSSSVYFIYYLLTPLFYISFCRLFGMYLLEGLMQIVSIIQWTLLTLGLSCANVLLLRKVKVSMTQQSTVGKRLIEEAPHILQFRP</sequence>
<keyword evidence="1" id="KW-1133">Transmembrane helix</keyword>
<keyword evidence="1" id="KW-0812">Transmembrane</keyword>
<dbReference type="Proteomes" id="UP000887575">
    <property type="component" value="Unassembled WGS sequence"/>
</dbReference>
<organism evidence="2 3">
    <name type="scientific">Mesorhabditis belari</name>
    <dbReference type="NCBI Taxonomy" id="2138241"/>
    <lineage>
        <taxon>Eukaryota</taxon>
        <taxon>Metazoa</taxon>
        <taxon>Ecdysozoa</taxon>
        <taxon>Nematoda</taxon>
        <taxon>Chromadorea</taxon>
        <taxon>Rhabditida</taxon>
        <taxon>Rhabditina</taxon>
        <taxon>Rhabditomorpha</taxon>
        <taxon>Rhabditoidea</taxon>
        <taxon>Rhabditidae</taxon>
        <taxon>Mesorhabditinae</taxon>
        <taxon>Mesorhabditis</taxon>
    </lineage>
</organism>
<feature type="transmembrane region" description="Helical" evidence="1">
    <location>
        <begin position="115"/>
        <end position="136"/>
    </location>
</feature>
<evidence type="ECO:0000313" key="3">
    <source>
        <dbReference type="WBParaSite" id="MBELARI_LOCUS14476"/>
    </source>
</evidence>
<keyword evidence="2" id="KW-1185">Reference proteome</keyword>
<keyword evidence="1" id="KW-0472">Membrane</keyword>
<evidence type="ECO:0000256" key="1">
    <source>
        <dbReference type="SAM" id="Phobius"/>
    </source>
</evidence>
<feature type="transmembrane region" description="Helical" evidence="1">
    <location>
        <begin position="148"/>
        <end position="168"/>
    </location>
</feature>
<protein>
    <submittedName>
        <fullName evidence="3">Uncharacterized protein</fullName>
    </submittedName>
</protein>
<feature type="transmembrane region" description="Helical" evidence="1">
    <location>
        <begin position="189"/>
        <end position="212"/>
    </location>
</feature>
<evidence type="ECO:0000313" key="2">
    <source>
        <dbReference type="Proteomes" id="UP000887575"/>
    </source>
</evidence>
<dbReference type="WBParaSite" id="MBELARI_LOCUS14476">
    <property type="protein sequence ID" value="MBELARI_LOCUS14476"/>
    <property type="gene ID" value="MBELARI_LOCUS14476"/>
</dbReference>
<dbReference type="AlphaFoldDB" id="A0AAF3EKE7"/>
<feature type="transmembrane region" description="Helical" evidence="1">
    <location>
        <begin position="12"/>
        <end position="32"/>
    </location>
</feature>
<accession>A0AAF3EKE7</accession>
<feature type="transmembrane region" description="Helical" evidence="1">
    <location>
        <begin position="232"/>
        <end position="250"/>
    </location>
</feature>